<dbReference type="CDD" id="cd09341">
    <property type="entry name" value="LIM2_Testin_like"/>
    <property type="match status" value="1"/>
</dbReference>
<dbReference type="PANTHER" id="PTHR24211:SF22">
    <property type="entry name" value="TESTIN"/>
    <property type="match status" value="1"/>
</dbReference>
<keyword evidence="11" id="KW-1185">Reference proteome</keyword>
<proteinExistence type="inferred from homology"/>
<dbReference type="PROSITE" id="PS00478">
    <property type="entry name" value="LIM_DOMAIN_1"/>
    <property type="match status" value="1"/>
</dbReference>
<evidence type="ECO:0000256" key="6">
    <source>
        <dbReference type="PROSITE-ProRule" id="PRU00125"/>
    </source>
</evidence>
<dbReference type="InterPro" id="IPR047120">
    <property type="entry name" value="Pk/Esn/Tes"/>
</dbReference>
<evidence type="ECO:0000313" key="10">
    <source>
        <dbReference type="EMBL" id="KAF0312421.1"/>
    </source>
</evidence>
<dbReference type="InterPro" id="IPR010442">
    <property type="entry name" value="PET_domain"/>
</dbReference>
<dbReference type="SMART" id="SM00132">
    <property type="entry name" value="LIM"/>
    <property type="match status" value="3"/>
</dbReference>
<keyword evidence="3" id="KW-0677">Repeat</keyword>
<feature type="domain" description="PET" evidence="9">
    <location>
        <begin position="114"/>
        <end position="223"/>
    </location>
</feature>
<feature type="compositionally biased region" description="Low complexity" evidence="7">
    <location>
        <begin position="317"/>
        <end position="341"/>
    </location>
</feature>
<dbReference type="Gene3D" id="2.10.110.10">
    <property type="entry name" value="Cysteine Rich Protein"/>
    <property type="match status" value="3"/>
</dbReference>
<dbReference type="SUPFAM" id="SSF57716">
    <property type="entry name" value="Glucocorticoid receptor-like (DNA-binding domain)"/>
    <property type="match status" value="2"/>
</dbReference>
<evidence type="ECO:0000256" key="1">
    <source>
        <dbReference type="ARBA" id="ARBA00008268"/>
    </source>
</evidence>
<dbReference type="PROSITE" id="PS50023">
    <property type="entry name" value="LIM_DOMAIN_2"/>
    <property type="match status" value="2"/>
</dbReference>
<feature type="domain" description="LIM zinc-binding" evidence="8">
    <location>
        <begin position="419"/>
        <end position="479"/>
    </location>
</feature>
<comment type="similarity">
    <text evidence="1">Belongs to the prickle / espinas / testin family.</text>
</comment>
<feature type="region of interest" description="Disordered" evidence="7">
    <location>
        <begin position="102"/>
        <end position="130"/>
    </location>
</feature>
<dbReference type="EMBL" id="VIIS01000171">
    <property type="protein sequence ID" value="KAF0312421.1"/>
    <property type="molecule type" value="Genomic_DNA"/>
</dbReference>
<accession>A0A6A4XD84</accession>
<protein>
    <submittedName>
        <fullName evidence="10">Testin</fullName>
    </submittedName>
</protein>
<gene>
    <name evidence="10" type="primary">TES_3</name>
    <name evidence="10" type="ORF">FJT64_016812</name>
</gene>
<evidence type="ECO:0000256" key="5">
    <source>
        <dbReference type="ARBA" id="ARBA00023038"/>
    </source>
</evidence>
<evidence type="ECO:0000256" key="2">
    <source>
        <dbReference type="ARBA" id="ARBA00022723"/>
    </source>
</evidence>
<comment type="caution">
    <text evidence="10">The sequence shown here is derived from an EMBL/GenBank/DDBJ whole genome shotgun (WGS) entry which is preliminary data.</text>
</comment>
<evidence type="ECO:0000259" key="8">
    <source>
        <dbReference type="PROSITE" id="PS50023"/>
    </source>
</evidence>
<dbReference type="FunFam" id="2.10.110.10:FF:000035">
    <property type="entry name" value="prickle-like protein 2 isoform X1"/>
    <property type="match status" value="1"/>
</dbReference>
<sequence>MLSTLGSWPSVAGPGRTSSAALYQQGAPASAAVLTQRSAGGSGPPRLCHELGQGAPCLRCGPACPGFDLHYWRKACRHCSCSAAEHGVHQDETAGAAQARQLLDSGRPPPHPYTAVNSRGGRYGGVSSEPTQLEWVPPGVTPDLAERYLSYLPPGRIPVRGTSGAVLRQRSLQTQLPPQDLDLSRWQIQAGGPEAQRMQSYVQDVRQNAVGQGIVCEFPPNGPYQRGFMPNNAVSSVPRMLIGTSDFSCLRWPSSSVHRSPSPSPRAPFRSMGGTSGGLCRAPVTITGDQPFRGLQSVPPAPEGSVRPVSARRSRSVGRPAAASSPSLAAAGGSAPALAAPPDRPAWNARRRWCCHHCRAAMQPGDVAVFAERAGANKCWHPQCFVCATCQELLVDLIYFYKSGQVFCGRHYAERQRLSRCPACDELIFSQQYTEAGGQHWHTRHFCCAACCQPLAGQQYVLRGERPHCLDCYRQHYGKVCVTCSRGIAPSDQRISLGDELFWHATAECFHCYTCRAGLVSAPFICASNKVFCSDALRAVVLRLTDAGGGARRMRCRNVVFSVCACVRVMIAVIKHDSPNMSVQHWGHLSLHETCF</sequence>
<dbReference type="Pfam" id="PF00412">
    <property type="entry name" value="LIM"/>
    <property type="match status" value="2"/>
</dbReference>
<dbReference type="OrthoDB" id="10069167at2759"/>
<dbReference type="InterPro" id="IPR001781">
    <property type="entry name" value="Znf_LIM"/>
</dbReference>
<dbReference type="PROSITE" id="PS51303">
    <property type="entry name" value="PET"/>
    <property type="match status" value="1"/>
</dbReference>
<dbReference type="FunFam" id="2.10.110.10:FF:000005">
    <property type="entry name" value="Testin isoform 1"/>
    <property type="match status" value="1"/>
</dbReference>
<feature type="region of interest" description="Disordered" evidence="7">
    <location>
        <begin position="291"/>
        <end position="342"/>
    </location>
</feature>
<dbReference type="Pfam" id="PF06297">
    <property type="entry name" value="PET"/>
    <property type="match status" value="1"/>
</dbReference>
<dbReference type="GO" id="GO:0008270">
    <property type="term" value="F:zinc ion binding"/>
    <property type="evidence" value="ECO:0007669"/>
    <property type="project" value="InterPro"/>
</dbReference>
<keyword evidence="5 6" id="KW-0440">LIM domain</keyword>
<evidence type="ECO:0000256" key="4">
    <source>
        <dbReference type="ARBA" id="ARBA00022833"/>
    </source>
</evidence>
<dbReference type="CDD" id="cd09340">
    <property type="entry name" value="LIM1_Testin_like"/>
    <property type="match status" value="1"/>
</dbReference>
<dbReference type="AlphaFoldDB" id="A0A6A4XD84"/>
<evidence type="ECO:0000313" key="11">
    <source>
        <dbReference type="Proteomes" id="UP000440578"/>
    </source>
</evidence>
<feature type="region of interest" description="Disordered" evidence="7">
    <location>
        <begin position="255"/>
        <end position="275"/>
    </location>
</feature>
<dbReference type="Proteomes" id="UP000440578">
    <property type="component" value="Unassembled WGS sequence"/>
</dbReference>
<name>A0A6A4XD84_AMPAM</name>
<evidence type="ECO:0000256" key="3">
    <source>
        <dbReference type="ARBA" id="ARBA00022737"/>
    </source>
</evidence>
<dbReference type="PANTHER" id="PTHR24211">
    <property type="entry name" value="LIM DOMAIN-CONTAINING PROTEIN"/>
    <property type="match status" value="1"/>
</dbReference>
<reference evidence="10 11" key="1">
    <citation type="submission" date="2019-07" db="EMBL/GenBank/DDBJ databases">
        <title>Draft genome assembly of a fouling barnacle, Amphibalanus amphitrite (Darwin, 1854): The first reference genome for Thecostraca.</title>
        <authorList>
            <person name="Kim W."/>
        </authorList>
    </citation>
    <scope>NUCLEOTIDE SEQUENCE [LARGE SCALE GENOMIC DNA]</scope>
    <source>
        <strain evidence="10">SNU_AA5</strain>
        <tissue evidence="10">Soma without cirri and trophi</tissue>
    </source>
</reference>
<evidence type="ECO:0000259" key="9">
    <source>
        <dbReference type="PROSITE" id="PS51303"/>
    </source>
</evidence>
<organism evidence="10 11">
    <name type="scientific">Amphibalanus amphitrite</name>
    <name type="common">Striped barnacle</name>
    <name type="synonym">Balanus amphitrite</name>
    <dbReference type="NCBI Taxonomy" id="1232801"/>
    <lineage>
        <taxon>Eukaryota</taxon>
        <taxon>Metazoa</taxon>
        <taxon>Ecdysozoa</taxon>
        <taxon>Arthropoda</taxon>
        <taxon>Crustacea</taxon>
        <taxon>Multicrustacea</taxon>
        <taxon>Cirripedia</taxon>
        <taxon>Thoracica</taxon>
        <taxon>Thoracicalcarea</taxon>
        <taxon>Balanomorpha</taxon>
        <taxon>Balanoidea</taxon>
        <taxon>Balanidae</taxon>
        <taxon>Amphibalaninae</taxon>
        <taxon>Amphibalanus</taxon>
    </lineage>
</organism>
<keyword evidence="2 6" id="KW-0479">Metal-binding</keyword>
<feature type="domain" description="LIM zinc-binding" evidence="8">
    <location>
        <begin position="353"/>
        <end position="418"/>
    </location>
</feature>
<keyword evidence="4 6" id="KW-0862">Zinc</keyword>
<evidence type="ECO:0000256" key="7">
    <source>
        <dbReference type="SAM" id="MobiDB-lite"/>
    </source>
</evidence>
<feature type="compositionally biased region" description="Low complexity" evidence="7">
    <location>
        <begin position="255"/>
        <end position="271"/>
    </location>
</feature>